<dbReference type="SUPFAM" id="SSF50249">
    <property type="entry name" value="Nucleic acid-binding proteins"/>
    <property type="match status" value="1"/>
</dbReference>
<accession>A0A9D4V0S2</accession>
<name>A0A9D4V0S2_ADICA</name>
<dbReference type="PANTHER" id="PTHR15838:SF3">
    <property type="entry name" value="PROTEIN PIGMENT DEFECTIVE 338, CHLOROPLASTIC"/>
    <property type="match status" value="1"/>
</dbReference>
<dbReference type="PROSITE" id="PS50126">
    <property type="entry name" value="S1"/>
    <property type="match status" value="1"/>
</dbReference>
<keyword evidence="4" id="KW-1185">Reference proteome</keyword>
<feature type="compositionally biased region" description="Basic and acidic residues" evidence="1">
    <location>
        <begin position="304"/>
        <end position="314"/>
    </location>
</feature>
<reference evidence="3" key="1">
    <citation type="submission" date="2021-01" db="EMBL/GenBank/DDBJ databases">
        <title>Adiantum capillus-veneris genome.</title>
        <authorList>
            <person name="Fang Y."/>
            <person name="Liao Q."/>
        </authorList>
    </citation>
    <scope>NUCLEOTIDE SEQUENCE</scope>
    <source>
        <strain evidence="3">H3</strain>
        <tissue evidence="3">Leaf</tissue>
    </source>
</reference>
<proteinExistence type="predicted"/>
<dbReference type="InterPro" id="IPR012340">
    <property type="entry name" value="NA-bd_OB-fold"/>
</dbReference>
<dbReference type="GO" id="GO:0043489">
    <property type="term" value="P:RNA stabilization"/>
    <property type="evidence" value="ECO:0007669"/>
    <property type="project" value="TreeGrafter"/>
</dbReference>
<dbReference type="SMART" id="SM00316">
    <property type="entry name" value="S1"/>
    <property type="match status" value="2"/>
</dbReference>
<feature type="region of interest" description="Disordered" evidence="1">
    <location>
        <begin position="185"/>
        <end position="207"/>
    </location>
</feature>
<evidence type="ECO:0000313" key="4">
    <source>
        <dbReference type="Proteomes" id="UP000886520"/>
    </source>
</evidence>
<evidence type="ECO:0000256" key="1">
    <source>
        <dbReference type="SAM" id="MobiDB-lite"/>
    </source>
</evidence>
<dbReference type="InterPro" id="IPR003029">
    <property type="entry name" value="S1_domain"/>
</dbReference>
<feature type="region of interest" description="Disordered" evidence="1">
    <location>
        <begin position="286"/>
        <end position="314"/>
    </location>
</feature>
<dbReference type="GO" id="GO:0003723">
    <property type="term" value="F:RNA binding"/>
    <property type="evidence" value="ECO:0007669"/>
    <property type="project" value="TreeGrafter"/>
</dbReference>
<organism evidence="3 4">
    <name type="scientific">Adiantum capillus-veneris</name>
    <name type="common">Maidenhair fern</name>
    <dbReference type="NCBI Taxonomy" id="13818"/>
    <lineage>
        <taxon>Eukaryota</taxon>
        <taxon>Viridiplantae</taxon>
        <taxon>Streptophyta</taxon>
        <taxon>Embryophyta</taxon>
        <taxon>Tracheophyta</taxon>
        <taxon>Polypodiopsida</taxon>
        <taxon>Polypodiidae</taxon>
        <taxon>Polypodiales</taxon>
        <taxon>Pteridineae</taxon>
        <taxon>Pteridaceae</taxon>
        <taxon>Vittarioideae</taxon>
        <taxon>Adiantum</taxon>
    </lineage>
</organism>
<feature type="compositionally biased region" description="Polar residues" evidence="1">
    <location>
        <begin position="286"/>
        <end position="302"/>
    </location>
</feature>
<protein>
    <recommendedName>
        <fullName evidence="2">S1 motif domain-containing protein</fullName>
    </recommendedName>
</protein>
<gene>
    <name evidence="3" type="ORF">GOP47_0007046</name>
</gene>
<dbReference type="Gene3D" id="2.40.50.140">
    <property type="entry name" value="Nucleic acid-binding proteins"/>
    <property type="match status" value="2"/>
</dbReference>
<feature type="region of interest" description="Disordered" evidence="1">
    <location>
        <begin position="232"/>
        <end position="271"/>
    </location>
</feature>
<dbReference type="Proteomes" id="UP000886520">
    <property type="component" value="Chromosome 7"/>
</dbReference>
<comment type="caution">
    <text evidence="3">The sequence shown here is derived from an EMBL/GenBank/DDBJ whole genome shotgun (WGS) entry which is preliminary data.</text>
</comment>
<sequence length="771" mass="84968">MATSSTVGRLPYVCEEESCRGCLHQTKPGCNLTPSSLSSPQLSRGLSIRPSGYGKLAYVGIKVSNVEFMPDILDIRYRENNRAAPPVVPCYPPLEENGPNELDFEIYASNSMANYEPPPPPRVPFGIPFEDYYGEAIGVDYITKEEKPANSLLQLLDSLNAKKVKEGGENTKKRSYPSGSLLMAETAEEKPQQPESAGQGSGEDINDVPDLQEIINDSEPINVSGLVKTNADENVPFSSNKGIRKLTEQPSNSSQFTRHEKASAHGRNLRAQNSLHLLSPTIVSRNESQDIGGSSSVHSVPQEQHAESRSLEDLKRRTQTFLTNGAVEEAPVKDNFQSGMHSKRRTSAAVDIAPGSPDDIAVPHTAAQHQIKGNLRQTGYNYTPSEAILQENAKLSKMRVVAPVDPGREYLTSAQTLDSFKETFPTSQFYVPREGDLVVGAVTFINDQKVDLEIGAKLSALMPLRELQPLVQHAGNGFFDTSGKDSLRMPFGESLLVRGELASNSFSHTGIVGIGSILVAEVIAKTIIDGRAILSCKSPAQKLAWHRIDQLMRLGEAVQIKIMQWNEGGLLGSFESIRAFIPKSELVQKPESIALLKNYVGRTLSVAIVQTNRQTFNIIASEVQAWMSKNLQLGTVHDVTVTRVHTYGMQVEIDNTKIRGFVHKMNFSKEFVNSATNYFAEGDKARVMLIKGSDPTKISFSLADLEKENGLLLRDKEQVFHDAEEMGRRFRERLSEQEKRIYGVTGSVIGLRYQDPEIANLGWLRIGNALS</sequence>
<feature type="domain" description="S1 motif" evidence="2">
    <location>
        <begin position="634"/>
        <end position="703"/>
    </location>
</feature>
<dbReference type="AlphaFoldDB" id="A0A9D4V0S2"/>
<dbReference type="OrthoDB" id="1918363at2759"/>
<evidence type="ECO:0000259" key="2">
    <source>
        <dbReference type="PROSITE" id="PS50126"/>
    </source>
</evidence>
<evidence type="ECO:0000313" key="3">
    <source>
        <dbReference type="EMBL" id="KAI5077222.1"/>
    </source>
</evidence>
<dbReference type="EMBL" id="JABFUD020000007">
    <property type="protein sequence ID" value="KAI5077222.1"/>
    <property type="molecule type" value="Genomic_DNA"/>
</dbReference>
<dbReference type="Pfam" id="PF00575">
    <property type="entry name" value="S1"/>
    <property type="match status" value="1"/>
</dbReference>
<dbReference type="PANTHER" id="PTHR15838">
    <property type="entry name" value="NUCLEOLAR PROTEIN OF 40 KDA"/>
    <property type="match status" value="1"/>
</dbReference>